<sequence length="461" mass="53595">METVQVVVEPLRVLLIEEVRLLFSVSDQVEEVEGDLKTIHCFLKDADARYAHEVEQHFVGMEKDIQHLVSLVKSDNNTILQDILRQILPKDSIKDITNLRDLVVKLYHFQKQKKCFIVMDDIWKRDHWEILRPAFPMLEANSKLLLTTRNENITSQQLVLYKLDFLTENQGGELLRKIALPETYSAQAMFSLFGKLILDGLKELETVVRLYSDSVRMGDLRRLTNLQLLDITVRDYEALSVVVHQMTTQLRETHLCIRSFDLHNLGQDLVLDILRKMFMSHSLTTLVLQSWIGFNFPCYQPGMCRNLVKLDLYKSEIEGDVMQVMGNFPMLKVLKLRGNAFTGREMICHATAFPQLKYLLVEGLPNLEKWKVERGAMPNLSVLKIKVCTELEMIPDGLRFITTLQELTTILMPSILFDCVLLLYCFNVCLYSIVYLNLPYSIVHLNLPHFIVFFIWNFTFE</sequence>
<feature type="transmembrane region" description="Helical" evidence="4">
    <location>
        <begin position="442"/>
        <end position="460"/>
    </location>
</feature>
<evidence type="ECO:0000313" key="9">
    <source>
        <dbReference type="Proteomes" id="UP000231279"/>
    </source>
</evidence>
<keyword evidence="4" id="KW-1133">Transmembrane helix</keyword>
<evidence type="ECO:0000256" key="1">
    <source>
        <dbReference type="ARBA" id="ARBA00022737"/>
    </source>
</evidence>
<evidence type="ECO:0000256" key="4">
    <source>
        <dbReference type="SAM" id="Phobius"/>
    </source>
</evidence>
<dbReference type="Gene3D" id="3.40.50.300">
    <property type="entry name" value="P-loop containing nucleotide triphosphate hydrolases"/>
    <property type="match status" value="1"/>
</dbReference>
<dbReference type="PANTHER" id="PTHR15140:SF6">
    <property type="entry name" value="TUBULIN-SPECIFIC CHAPERONE COFACTOR E-LIKE PROTEIN"/>
    <property type="match status" value="1"/>
</dbReference>
<evidence type="ECO:0000259" key="7">
    <source>
        <dbReference type="Pfam" id="PF23598"/>
    </source>
</evidence>
<dbReference type="AlphaFoldDB" id="A0A2G9GQQ5"/>
<dbReference type="GO" id="GO:0051707">
    <property type="term" value="P:response to other organism"/>
    <property type="evidence" value="ECO:0007669"/>
    <property type="project" value="UniProtKB-ARBA"/>
</dbReference>
<evidence type="ECO:0000259" key="5">
    <source>
        <dbReference type="Pfam" id="PF00931"/>
    </source>
</evidence>
<keyword evidence="9" id="KW-1185">Reference proteome</keyword>
<dbReference type="OrthoDB" id="646178at2759"/>
<evidence type="ECO:0000313" key="8">
    <source>
        <dbReference type="EMBL" id="PIN07588.1"/>
    </source>
</evidence>
<dbReference type="InterPro" id="IPR032675">
    <property type="entry name" value="LRR_dom_sf"/>
</dbReference>
<accession>A0A2G9GQQ5</accession>
<dbReference type="GO" id="GO:0043531">
    <property type="term" value="F:ADP binding"/>
    <property type="evidence" value="ECO:0007669"/>
    <property type="project" value="InterPro"/>
</dbReference>
<dbReference type="Pfam" id="PF18052">
    <property type="entry name" value="Rx_N"/>
    <property type="match status" value="1"/>
</dbReference>
<protein>
    <submittedName>
        <fullName evidence="8">Uncharacterized protein</fullName>
    </submittedName>
</protein>
<proteinExistence type="predicted"/>
<organism evidence="8 9">
    <name type="scientific">Handroanthus impetiginosus</name>
    <dbReference type="NCBI Taxonomy" id="429701"/>
    <lineage>
        <taxon>Eukaryota</taxon>
        <taxon>Viridiplantae</taxon>
        <taxon>Streptophyta</taxon>
        <taxon>Embryophyta</taxon>
        <taxon>Tracheophyta</taxon>
        <taxon>Spermatophyta</taxon>
        <taxon>Magnoliopsida</taxon>
        <taxon>eudicotyledons</taxon>
        <taxon>Gunneridae</taxon>
        <taxon>Pentapetalae</taxon>
        <taxon>asterids</taxon>
        <taxon>lamiids</taxon>
        <taxon>Lamiales</taxon>
        <taxon>Bignoniaceae</taxon>
        <taxon>Crescentiina</taxon>
        <taxon>Tabebuia alliance</taxon>
        <taxon>Handroanthus</taxon>
    </lineage>
</organism>
<comment type="caution">
    <text evidence="8">The sequence shown here is derived from an EMBL/GenBank/DDBJ whole genome shotgun (WGS) entry which is preliminary data.</text>
</comment>
<dbReference type="Pfam" id="PF00931">
    <property type="entry name" value="NB-ARC"/>
    <property type="match status" value="1"/>
</dbReference>
<evidence type="ECO:0000256" key="2">
    <source>
        <dbReference type="ARBA" id="ARBA00022741"/>
    </source>
</evidence>
<feature type="domain" description="Disease resistance R13L4/SHOC-2-like LRR" evidence="7">
    <location>
        <begin position="199"/>
        <end position="407"/>
    </location>
</feature>
<dbReference type="InterPro" id="IPR027417">
    <property type="entry name" value="P-loop_NTPase"/>
</dbReference>
<evidence type="ECO:0000256" key="3">
    <source>
        <dbReference type="ARBA" id="ARBA00022821"/>
    </source>
</evidence>
<keyword evidence="1" id="KW-0677">Repeat</keyword>
<keyword evidence="4" id="KW-0812">Transmembrane</keyword>
<dbReference type="PANTHER" id="PTHR15140">
    <property type="entry name" value="TUBULIN-SPECIFIC CHAPERONE E"/>
    <property type="match status" value="1"/>
</dbReference>
<dbReference type="STRING" id="429701.A0A2G9GQQ5"/>
<dbReference type="Proteomes" id="UP000231279">
    <property type="component" value="Unassembled WGS sequence"/>
</dbReference>
<evidence type="ECO:0000259" key="6">
    <source>
        <dbReference type="Pfam" id="PF18052"/>
    </source>
</evidence>
<keyword evidence="4" id="KW-0472">Membrane</keyword>
<dbReference type="GO" id="GO:0006952">
    <property type="term" value="P:defense response"/>
    <property type="evidence" value="ECO:0007669"/>
    <property type="project" value="UniProtKB-KW"/>
</dbReference>
<dbReference type="InterPro" id="IPR041118">
    <property type="entry name" value="Rx_N"/>
</dbReference>
<gene>
    <name evidence="8" type="ORF">CDL12_19839</name>
</gene>
<dbReference type="SUPFAM" id="SSF52058">
    <property type="entry name" value="L domain-like"/>
    <property type="match status" value="1"/>
</dbReference>
<dbReference type="Gene3D" id="3.80.10.10">
    <property type="entry name" value="Ribonuclease Inhibitor"/>
    <property type="match status" value="1"/>
</dbReference>
<dbReference type="InterPro" id="IPR002182">
    <property type="entry name" value="NB-ARC"/>
</dbReference>
<keyword evidence="2" id="KW-0547">Nucleotide-binding</keyword>
<reference evidence="9" key="1">
    <citation type="journal article" date="2018" name="Gigascience">
        <title>Genome assembly of the Pink Ipe (Handroanthus impetiginosus, Bignoniaceae), a highly valued, ecologically keystone Neotropical timber forest tree.</title>
        <authorList>
            <person name="Silva-Junior O.B."/>
            <person name="Grattapaglia D."/>
            <person name="Novaes E."/>
            <person name="Collevatti R.G."/>
        </authorList>
    </citation>
    <scope>NUCLEOTIDE SEQUENCE [LARGE SCALE GENOMIC DNA]</scope>
    <source>
        <strain evidence="9">cv. UFG-1</strain>
    </source>
</reference>
<name>A0A2G9GQQ5_9LAMI</name>
<feature type="domain" description="NB-ARC" evidence="5">
    <location>
        <begin position="66"/>
        <end position="182"/>
    </location>
</feature>
<feature type="domain" description="Disease resistance N-terminal" evidence="6">
    <location>
        <begin position="4"/>
        <end position="51"/>
    </location>
</feature>
<dbReference type="InterPro" id="IPR055414">
    <property type="entry name" value="LRR_R13L4/SHOC2-like"/>
</dbReference>
<dbReference type="SUPFAM" id="SSF52540">
    <property type="entry name" value="P-loop containing nucleoside triphosphate hydrolases"/>
    <property type="match status" value="1"/>
</dbReference>
<feature type="transmembrane region" description="Helical" evidence="4">
    <location>
        <begin position="415"/>
        <end position="436"/>
    </location>
</feature>
<dbReference type="EMBL" id="NKXS01004052">
    <property type="protein sequence ID" value="PIN07588.1"/>
    <property type="molecule type" value="Genomic_DNA"/>
</dbReference>
<keyword evidence="3" id="KW-0611">Plant defense</keyword>
<dbReference type="Pfam" id="PF23598">
    <property type="entry name" value="LRR_14"/>
    <property type="match status" value="1"/>
</dbReference>